<dbReference type="PANTHER" id="PTHR43451">
    <property type="entry name" value="ACETYLTRANSFERASE (GNAT) FAMILY PROTEIN"/>
    <property type="match status" value="1"/>
</dbReference>
<name>A0A9D9D831_9BACL</name>
<dbReference type="PROSITE" id="PS51186">
    <property type="entry name" value="GNAT"/>
    <property type="match status" value="1"/>
</dbReference>
<proteinExistence type="predicted"/>
<dbReference type="SUPFAM" id="SSF55729">
    <property type="entry name" value="Acyl-CoA N-acyltransferases (Nat)"/>
    <property type="match status" value="1"/>
</dbReference>
<reference evidence="2" key="2">
    <citation type="journal article" date="2021" name="PeerJ">
        <title>Extensive microbial diversity within the chicken gut microbiome revealed by metagenomics and culture.</title>
        <authorList>
            <person name="Gilroy R."/>
            <person name="Ravi A."/>
            <person name="Getino M."/>
            <person name="Pursley I."/>
            <person name="Horton D.L."/>
            <person name="Alikhan N.F."/>
            <person name="Baker D."/>
            <person name="Gharbi K."/>
            <person name="Hall N."/>
            <person name="Watson M."/>
            <person name="Adriaenssens E.M."/>
            <person name="Foster-Nyarko E."/>
            <person name="Jarju S."/>
            <person name="Secka A."/>
            <person name="Antonio M."/>
            <person name="Oren A."/>
            <person name="Chaudhuri R.R."/>
            <person name="La Ragione R."/>
            <person name="Hildebrand F."/>
            <person name="Pallen M.J."/>
        </authorList>
    </citation>
    <scope>NUCLEOTIDE SEQUENCE</scope>
    <source>
        <strain evidence="2">1748</strain>
    </source>
</reference>
<evidence type="ECO:0000313" key="2">
    <source>
        <dbReference type="EMBL" id="MBO8414212.1"/>
    </source>
</evidence>
<dbReference type="InterPro" id="IPR000182">
    <property type="entry name" value="GNAT_dom"/>
</dbReference>
<dbReference type="InterPro" id="IPR052564">
    <property type="entry name" value="N-acetyltrans/Recomb-assoc"/>
</dbReference>
<dbReference type="EMBL" id="JADING010000052">
    <property type="protein sequence ID" value="MBO8414212.1"/>
    <property type="molecule type" value="Genomic_DNA"/>
</dbReference>
<organism evidence="2 3">
    <name type="scientific">Candidatus Scatoplasma merdavium</name>
    <dbReference type="NCBI Taxonomy" id="2840932"/>
    <lineage>
        <taxon>Bacteria</taxon>
        <taxon>Bacillati</taxon>
        <taxon>Bacillota</taxon>
        <taxon>Bacilli</taxon>
        <taxon>Bacillales</taxon>
        <taxon>Candidatus Scatoplasma</taxon>
    </lineage>
</organism>
<dbReference type="AlphaFoldDB" id="A0A9D9D831"/>
<dbReference type="GO" id="GO:0016747">
    <property type="term" value="F:acyltransferase activity, transferring groups other than amino-acyl groups"/>
    <property type="evidence" value="ECO:0007669"/>
    <property type="project" value="InterPro"/>
</dbReference>
<reference evidence="2" key="1">
    <citation type="submission" date="2020-10" db="EMBL/GenBank/DDBJ databases">
        <authorList>
            <person name="Gilroy R."/>
        </authorList>
    </citation>
    <scope>NUCLEOTIDE SEQUENCE</scope>
    <source>
        <strain evidence="2">1748</strain>
    </source>
</reference>
<accession>A0A9D9D831</accession>
<protein>
    <submittedName>
        <fullName evidence="2">GNAT family N-acetyltransferase</fullName>
    </submittedName>
</protein>
<feature type="domain" description="N-acetyltransferase" evidence="1">
    <location>
        <begin position="4"/>
        <end position="155"/>
    </location>
</feature>
<gene>
    <name evidence="2" type="ORF">IAC78_01860</name>
</gene>
<dbReference type="InterPro" id="IPR016181">
    <property type="entry name" value="Acyl_CoA_acyltransferase"/>
</dbReference>
<dbReference type="PANTHER" id="PTHR43451:SF1">
    <property type="entry name" value="ACETYLTRANSFERASE"/>
    <property type="match status" value="1"/>
</dbReference>
<dbReference type="Gene3D" id="3.40.630.30">
    <property type="match status" value="1"/>
</dbReference>
<comment type="caution">
    <text evidence="2">The sequence shown here is derived from an EMBL/GenBank/DDBJ whole genome shotgun (WGS) entry which is preliminary data.</text>
</comment>
<sequence>MKNIEIRKYKSEDLNEVIELIIESINSIEDKFYNKTQKEAWIKNISKNKLGKTFLANYSLVGTIDESIVGIVDITENNYINMLYVKPSFQNKGIASLLLKNVEEYALKRKGDIKVDASEKAKSFFINHGYKQVSKNEVIRSEISLNNYTMVKIEN</sequence>
<dbReference type="CDD" id="cd04301">
    <property type="entry name" value="NAT_SF"/>
    <property type="match status" value="1"/>
</dbReference>
<evidence type="ECO:0000313" key="3">
    <source>
        <dbReference type="Proteomes" id="UP000823629"/>
    </source>
</evidence>
<dbReference type="Proteomes" id="UP000823629">
    <property type="component" value="Unassembled WGS sequence"/>
</dbReference>
<dbReference type="Pfam" id="PF13673">
    <property type="entry name" value="Acetyltransf_10"/>
    <property type="match status" value="1"/>
</dbReference>
<evidence type="ECO:0000259" key="1">
    <source>
        <dbReference type="PROSITE" id="PS51186"/>
    </source>
</evidence>